<dbReference type="STRING" id="1219043.SCH01S_03_00700"/>
<evidence type="ECO:0000259" key="5">
    <source>
        <dbReference type="PROSITE" id="PS51063"/>
    </source>
</evidence>
<dbReference type="PROSITE" id="PS51063">
    <property type="entry name" value="HTH_CRP_2"/>
    <property type="match status" value="1"/>
</dbReference>
<dbReference type="InterPro" id="IPR036390">
    <property type="entry name" value="WH_DNA-bd_sf"/>
</dbReference>
<dbReference type="InterPro" id="IPR050397">
    <property type="entry name" value="Env_Response_Regulators"/>
</dbReference>
<dbReference type="SMART" id="SM00419">
    <property type="entry name" value="HTH_CRP"/>
    <property type="match status" value="1"/>
</dbReference>
<evidence type="ECO:0000313" key="6">
    <source>
        <dbReference type="EMBL" id="GAO38095.1"/>
    </source>
</evidence>
<dbReference type="GO" id="GO:0005829">
    <property type="term" value="C:cytosol"/>
    <property type="evidence" value="ECO:0007669"/>
    <property type="project" value="TreeGrafter"/>
</dbReference>
<keyword evidence="2" id="KW-0238">DNA-binding</keyword>
<dbReference type="PANTHER" id="PTHR24567:SF68">
    <property type="entry name" value="DNA-BINDING TRANSCRIPTIONAL DUAL REGULATOR CRP"/>
    <property type="match status" value="1"/>
</dbReference>
<dbReference type="InterPro" id="IPR012318">
    <property type="entry name" value="HTH_CRP"/>
</dbReference>
<dbReference type="Pfam" id="PF00027">
    <property type="entry name" value="cNMP_binding"/>
    <property type="match status" value="1"/>
</dbReference>
<dbReference type="Gene3D" id="2.60.120.10">
    <property type="entry name" value="Jelly Rolls"/>
    <property type="match status" value="1"/>
</dbReference>
<evidence type="ECO:0000256" key="1">
    <source>
        <dbReference type="ARBA" id="ARBA00023015"/>
    </source>
</evidence>
<protein>
    <submittedName>
        <fullName evidence="6">Putative CRP/FNR family transcriptional regulator</fullName>
    </submittedName>
</protein>
<dbReference type="OrthoDB" id="3182344at2"/>
<dbReference type="GO" id="GO:0003700">
    <property type="term" value="F:DNA-binding transcription factor activity"/>
    <property type="evidence" value="ECO:0007669"/>
    <property type="project" value="TreeGrafter"/>
</dbReference>
<organism evidence="6 7">
    <name type="scientific">Sphingomonas changbaiensis NBRC 104936</name>
    <dbReference type="NCBI Taxonomy" id="1219043"/>
    <lineage>
        <taxon>Bacteria</taxon>
        <taxon>Pseudomonadati</taxon>
        <taxon>Pseudomonadota</taxon>
        <taxon>Alphaproteobacteria</taxon>
        <taxon>Sphingomonadales</taxon>
        <taxon>Sphingomonadaceae</taxon>
        <taxon>Sphingomonas</taxon>
    </lineage>
</organism>
<accession>A0A0E9MLT2</accession>
<dbReference type="PROSITE" id="PS50042">
    <property type="entry name" value="CNMP_BINDING_3"/>
    <property type="match status" value="1"/>
</dbReference>
<feature type="domain" description="Cyclic nucleotide-binding" evidence="4">
    <location>
        <begin position="11"/>
        <end position="112"/>
    </location>
</feature>
<dbReference type="SMART" id="SM00100">
    <property type="entry name" value="cNMP"/>
    <property type="match status" value="1"/>
</dbReference>
<sequence length="239" mass="25368">MPNLLARYPSVVAALPDGLAQQMGEHATLVRARGGQTLTAMGSSGTNVFLVLDGRVQVAIFSLEGREVILRDLGAGAMFGELAALDSQPRSATIIALGDCLLASVPGDVFRNATCGSPALAGWLARRLVAQIRDLTEKVFELNALRVPSRLHCELLRLCGSHGNGQAAVVEPFPTHAELASRIGTHREAVTREMRFLASQGIVAQERRRMVVTDLPALAGLVREAAGVVSDLAQSGFRP</sequence>
<dbReference type="SUPFAM" id="SSF51206">
    <property type="entry name" value="cAMP-binding domain-like"/>
    <property type="match status" value="1"/>
</dbReference>
<evidence type="ECO:0000256" key="2">
    <source>
        <dbReference type="ARBA" id="ARBA00023125"/>
    </source>
</evidence>
<dbReference type="AlphaFoldDB" id="A0A0E9MLT2"/>
<dbReference type="CDD" id="cd00038">
    <property type="entry name" value="CAP_ED"/>
    <property type="match status" value="1"/>
</dbReference>
<evidence type="ECO:0000256" key="3">
    <source>
        <dbReference type="ARBA" id="ARBA00023163"/>
    </source>
</evidence>
<dbReference type="InterPro" id="IPR014710">
    <property type="entry name" value="RmlC-like_jellyroll"/>
</dbReference>
<dbReference type="SUPFAM" id="SSF46785">
    <property type="entry name" value="Winged helix' DNA-binding domain"/>
    <property type="match status" value="1"/>
</dbReference>
<dbReference type="EMBL" id="BBWU01000003">
    <property type="protein sequence ID" value="GAO38095.1"/>
    <property type="molecule type" value="Genomic_DNA"/>
</dbReference>
<evidence type="ECO:0000313" key="7">
    <source>
        <dbReference type="Proteomes" id="UP000033202"/>
    </source>
</evidence>
<comment type="caution">
    <text evidence="6">The sequence shown here is derived from an EMBL/GenBank/DDBJ whole genome shotgun (WGS) entry which is preliminary data.</text>
</comment>
<gene>
    <name evidence="6" type="ORF">SCH01S_03_00700</name>
</gene>
<dbReference type="RefSeq" id="WP_046346948.1">
    <property type="nucleotide sequence ID" value="NZ_BBWU01000003.1"/>
</dbReference>
<proteinExistence type="predicted"/>
<name>A0A0E9MLT2_9SPHN</name>
<dbReference type="PANTHER" id="PTHR24567">
    <property type="entry name" value="CRP FAMILY TRANSCRIPTIONAL REGULATORY PROTEIN"/>
    <property type="match status" value="1"/>
</dbReference>
<dbReference type="InterPro" id="IPR018490">
    <property type="entry name" value="cNMP-bd_dom_sf"/>
</dbReference>
<feature type="domain" description="HTH crp-type" evidence="5">
    <location>
        <begin position="145"/>
        <end position="216"/>
    </location>
</feature>
<dbReference type="GO" id="GO:0003677">
    <property type="term" value="F:DNA binding"/>
    <property type="evidence" value="ECO:0007669"/>
    <property type="project" value="UniProtKB-KW"/>
</dbReference>
<dbReference type="Proteomes" id="UP000033202">
    <property type="component" value="Unassembled WGS sequence"/>
</dbReference>
<keyword evidence="7" id="KW-1185">Reference proteome</keyword>
<keyword evidence="1" id="KW-0805">Transcription regulation</keyword>
<reference evidence="6 7" key="1">
    <citation type="submission" date="2015-04" db="EMBL/GenBank/DDBJ databases">
        <title>Whole genome shotgun sequence of Sphingomonas changbaiensis NBRC 104936.</title>
        <authorList>
            <person name="Katano-Makiyama Y."/>
            <person name="Hosoyama A."/>
            <person name="Hashimoto M."/>
            <person name="Noguchi M."/>
            <person name="Tsuchikane K."/>
            <person name="Ohji S."/>
            <person name="Yamazoe A."/>
            <person name="Ichikawa N."/>
            <person name="Kimura A."/>
            <person name="Fujita N."/>
        </authorList>
    </citation>
    <scope>NUCLEOTIDE SEQUENCE [LARGE SCALE GENOMIC DNA]</scope>
    <source>
        <strain evidence="6 7">NBRC 104936</strain>
    </source>
</reference>
<dbReference type="InterPro" id="IPR000595">
    <property type="entry name" value="cNMP-bd_dom"/>
</dbReference>
<evidence type="ECO:0000259" key="4">
    <source>
        <dbReference type="PROSITE" id="PS50042"/>
    </source>
</evidence>
<keyword evidence="3" id="KW-0804">Transcription</keyword>
<dbReference type="Pfam" id="PF13545">
    <property type="entry name" value="HTH_Crp_2"/>
    <property type="match status" value="1"/>
</dbReference>